<organism evidence="1 2">
    <name type="scientific">Chlorella sorokiniana</name>
    <name type="common">Freshwater green alga</name>
    <dbReference type="NCBI Taxonomy" id="3076"/>
    <lineage>
        <taxon>Eukaryota</taxon>
        <taxon>Viridiplantae</taxon>
        <taxon>Chlorophyta</taxon>
        <taxon>core chlorophytes</taxon>
        <taxon>Trebouxiophyceae</taxon>
        <taxon>Chlorellales</taxon>
        <taxon>Chlorellaceae</taxon>
        <taxon>Chlorella clade</taxon>
        <taxon>Chlorella</taxon>
    </lineage>
</organism>
<dbReference type="InterPro" id="IPR029063">
    <property type="entry name" value="SAM-dependent_MTases_sf"/>
</dbReference>
<protein>
    <submittedName>
        <fullName evidence="1">Capsular polysaccharide synthesis</fullName>
    </submittedName>
</protein>
<gene>
    <name evidence="1" type="ORF">C2E21_0047</name>
</gene>
<keyword evidence="2" id="KW-1185">Reference proteome</keyword>
<name>A0A2P6U4Q7_CHLSO</name>
<dbReference type="STRING" id="3076.A0A2P6U4Q7"/>
<sequence>MGLFSEQLLTHWPSCTRFYAVDLWGHQENYNDIANVDQAEQENRYQETRKRLEPWKDKMVFLRNYTTKAAESIPDNSLDFIYVDARHDYCGVKEDLDTYWPKLKSGGILAGHDYLTAGEVSAKPGETQDWSVCLDGSKHEGAVKGAVDEFAAAHGLSIVVVYDEPAWPSWMARKP</sequence>
<evidence type="ECO:0000313" key="1">
    <source>
        <dbReference type="EMBL" id="PRW61289.1"/>
    </source>
</evidence>
<accession>A0A2P6U4Q7</accession>
<dbReference type="OrthoDB" id="186626at2759"/>
<comment type="caution">
    <text evidence="1">The sequence shown here is derived from an EMBL/GenBank/DDBJ whole genome shotgun (WGS) entry which is preliminary data.</text>
</comment>
<dbReference type="PANTHER" id="PTHR37909">
    <property type="entry name" value="S-ADENOSYL-L-METHIONINE-DEPENDENT METHYLTRANSFERASES SUPERFAMILY PROTEIN"/>
    <property type="match status" value="1"/>
</dbReference>
<dbReference type="Pfam" id="PF13578">
    <property type="entry name" value="Methyltransf_24"/>
    <property type="match status" value="1"/>
</dbReference>
<dbReference type="SUPFAM" id="SSF53335">
    <property type="entry name" value="S-adenosyl-L-methionine-dependent methyltransferases"/>
    <property type="match status" value="2"/>
</dbReference>
<evidence type="ECO:0000313" key="2">
    <source>
        <dbReference type="Proteomes" id="UP000239899"/>
    </source>
</evidence>
<dbReference type="AlphaFoldDB" id="A0A2P6U4Q7"/>
<proteinExistence type="predicted"/>
<reference evidence="1 2" key="1">
    <citation type="journal article" date="2018" name="Plant J.">
        <title>Genome sequences of Chlorella sorokiniana UTEX 1602 and Micractinium conductrix SAG 241.80: implications to maltose excretion by a green alga.</title>
        <authorList>
            <person name="Arriola M.B."/>
            <person name="Velmurugan N."/>
            <person name="Zhang Y."/>
            <person name="Plunkett M.H."/>
            <person name="Hondzo H."/>
            <person name="Barney B.M."/>
        </authorList>
    </citation>
    <scope>NUCLEOTIDE SEQUENCE [LARGE SCALE GENOMIC DNA]</scope>
    <source>
        <strain evidence="2">UTEX 1602</strain>
    </source>
</reference>
<dbReference type="EMBL" id="LHPG02000001">
    <property type="protein sequence ID" value="PRW61289.1"/>
    <property type="molecule type" value="Genomic_DNA"/>
</dbReference>
<dbReference type="Gene3D" id="3.40.50.150">
    <property type="entry name" value="Vaccinia Virus protein VP39"/>
    <property type="match status" value="1"/>
</dbReference>
<dbReference type="PANTHER" id="PTHR37909:SF1">
    <property type="entry name" value="S-ADENOSYL-L-METHIONINE-DEPENDENT METHYLTRANSFERASES SUPERFAMILY PROTEIN"/>
    <property type="match status" value="1"/>
</dbReference>
<dbReference type="Proteomes" id="UP000239899">
    <property type="component" value="Unassembled WGS sequence"/>
</dbReference>